<evidence type="ECO:0000313" key="1">
    <source>
        <dbReference type="EMBL" id="GBO42635.1"/>
    </source>
</evidence>
<name>A0A4Y2WZ29_ARAVE</name>
<reference evidence="1 2" key="1">
    <citation type="journal article" date="2019" name="Sci. Rep.">
        <title>Orb-weaving spider Araneus ventricosus genome elucidates the spidroin gene catalogue.</title>
        <authorList>
            <person name="Kono N."/>
            <person name="Nakamura H."/>
            <person name="Ohtoshi R."/>
            <person name="Moran D.A.P."/>
            <person name="Shinohara A."/>
            <person name="Yoshida Y."/>
            <person name="Fujiwara M."/>
            <person name="Mori M."/>
            <person name="Tomita M."/>
            <person name="Arakawa K."/>
        </authorList>
    </citation>
    <scope>NUCLEOTIDE SEQUENCE [LARGE SCALE GENOMIC DNA]</scope>
</reference>
<organism evidence="1 2">
    <name type="scientific">Araneus ventricosus</name>
    <name type="common">Orbweaver spider</name>
    <name type="synonym">Epeira ventricosa</name>
    <dbReference type="NCBI Taxonomy" id="182803"/>
    <lineage>
        <taxon>Eukaryota</taxon>
        <taxon>Metazoa</taxon>
        <taxon>Ecdysozoa</taxon>
        <taxon>Arthropoda</taxon>
        <taxon>Chelicerata</taxon>
        <taxon>Arachnida</taxon>
        <taxon>Araneae</taxon>
        <taxon>Araneomorphae</taxon>
        <taxon>Entelegynae</taxon>
        <taxon>Araneoidea</taxon>
        <taxon>Araneidae</taxon>
        <taxon>Araneus</taxon>
    </lineage>
</organism>
<protein>
    <submittedName>
        <fullName evidence="1">Uncharacterized protein</fullName>
    </submittedName>
</protein>
<evidence type="ECO:0000313" key="2">
    <source>
        <dbReference type="Proteomes" id="UP000499080"/>
    </source>
</evidence>
<dbReference type="EMBL" id="BGPR01068788">
    <property type="protein sequence ID" value="GBO42635.1"/>
    <property type="molecule type" value="Genomic_DNA"/>
</dbReference>
<comment type="caution">
    <text evidence="1">The sequence shown here is derived from an EMBL/GenBank/DDBJ whole genome shotgun (WGS) entry which is preliminary data.</text>
</comment>
<gene>
    <name evidence="1" type="ORF">AVEN_182582_1</name>
</gene>
<keyword evidence="2" id="KW-1185">Reference proteome</keyword>
<dbReference type="Proteomes" id="UP000499080">
    <property type="component" value="Unassembled WGS sequence"/>
</dbReference>
<dbReference type="AlphaFoldDB" id="A0A4Y2WZ29"/>
<sequence length="68" mass="7755">MPRAAGRIPSVPGSSTEVRVSNELLYEKNHLVKSTTERRRCAAINCTSWVRTMFVKCDVRLCTDFHTK</sequence>
<proteinExistence type="predicted"/>
<accession>A0A4Y2WZ29</accession>